<feature type="transmembrane region" description="Helical" evidence="1">
    <location>
        <begin position="119"/>
        <end position="137"/>
    </location>
</feature>
<protein>
    <submittedName>
        <fullName evidence="3">Multidrug transporter</fullName>
    </submittedName>
</protein>
<keyword evidence="1" id="KW-0472">Membrane</keyword>
<feature type="transmembrane region" description="Helical" evidence="1">
    <location>
        <begin position="6"/>
        <end position="25"/>
    </location>
</feature>
<comment type="caution">
    <text evidence="3">The sequence shown here is derived from an EMBL/GenBank/DDBJ whole genome shotgun (WGS) entry which is preliminary data.</text>
</comment>
<evidence type="ECO:0000259" key="2">
    <source>
        <dbReference type="Pfam" id="PF00892"/>
    </source>
</evidence>
<dbReference type="Proteomes" id="UP000219689">
    <property type="component" value="Unassembled WGS sequence"/>
</dbReference>
<sequence>MRYLVWTLIALVGYTFVPPLMNLATREIPSTVATFAAASMLAGTALALSLWGREPIVGSLAGAHGWYVLAAGGFLTVSILSFFRALSLGPVSIVAPIFGLFLVTSSVIGVIVLGEPMTIQRAMGVLLAMLAIVLLSLE</sequence>
<feature type="domain" description="EamA" evidence="2">
    <location>
        <begin position="3"/>
        <end position="136"/>
    </location>
</feature>
<accession>A0A2A5QPU0</accession>
<feature type="transmembrane region" description="Helical" evidence="1">
    <location>
        <begin position="32"/>
        <end position="52"/>
    </location>
</feature>
<dbReference type="Gene3D" id="1.10.3730.20">
    <property type="match status" value="1"/>
</dbReference>
<feature type="transmembrane region" description="Helical" evidence="1">
    <location>
        <begin position="93"/>
        <end position="113"/>
    </location>
</feature>
<evidence type="ECO:0000313" key="4">
    <source>
        <dbReference type="Proteomes" id="UP000219689"/>
    </source>
</evidence>
<dbReference type="SUPFAM" id="SSF103481">
    <property type="entry name" value="Multidrug resistance efflux transporter EmrE"/>
    <property type="match status" value="1"/>
</dbReference>
<name>A0A2A5QPU0_9EURY</name>
<dbReference type="EMBL" id="NXNI01000002">
    <property type="protein sequence ID" value="PCR88868.1"/>
    <property type="molecule type" value="Genomic_DNA"/>
</dbReference>
<dbReference type="InterPro" id="IPR037185">
    <property type="entry name" value="EmrE-like"/>
</dbReference>
<organism evidence="3 4">
    <name type="scientific">Natrinema ejinorense</name>
    <dbReference type="NCBI Taxonomy" id="373386"/>
    <lineage>
        <taxon>Archaea</taxon>
        <taxon>Methanobacteriati</taxon>
        <taxon>Methanobacteriota</taxon>
        <taxon>Stenosarchaea group</taxon>
        <taxon>Halobacteria</taxon>
        <taxon>Halobacteriales</taxon>
        <taxon>Natrialbaceae</taxon>
        <taxon>Natrinema</taxon>
    </lineage>
</organism>
<dbReference type="RefSeq" id="WP_097381885.1">
    <property type="nucleotide sequence ID" value="NZ_NXNI01000002.1"/>
</dbReference>
<dbReference type="AlphaFoldDB" id="A0A2A5QPU0"/>
<keyword evidence="1" id="KW-1133">Transmembrane helix</keyword>
<dbReference type="OrthoDB" id="156473at2157"/>
<keyword evidence="1" id="KW-0812">Transmembrane</keyword>
<gene>
    <name evidence="3" type="ORF">CP557_20525</name>
</gene>
<dbReference type="InterPro" id="IPR000620">
    <property type="entry name" value="EamA_dom"/>
</dbReference>
<evidence type="ECO:0000313" key="3">
    <source>
        <dbReference type="EMBL" id="PCR88868.1"/>
    </source>
</evidence>
<proteinExistence type="predicted"/>
<feature type="transmembrane region" description="Helical" evidence="1">
    <location>
        <begin position="64"/>
        <end position="86"/>
    </location>
</feature>
<reference evidence="3 4" key="1">
    <citation type="submission" date="2017-09" db="EMBL/GenBank/DDBJ databases">
        <title>Genome sequences of Natrinema ejinorence JCM 13890T.</title>
        <authorList>
            <person name="Roh S.W."/>
            <person name="Kim Y.B."/>
            <person name="Kim J.Y."/>
        </authorList>
    </citation>
    <scope>NUCLEOTIDE SEQUENCE [LARGE SCALE GENOMIC DNA]</scope>
    <source>
        <strain evidence="3 4">JCM 13890</strain>
    </source>
</reference>
<dbReference type="Pfam" id="PF00892">
    <property type="entry name" value="EamA"/>
    <property type="match status" value="1"/>
</dbReference>
<keyword evidence="4" id="KW-1185">Reference proteome</keyword>
<evidence type="ECO:0000256" key="1">
    <source>
        <dbReference type="SAM" id="Phobius"/>
    </source>
</evidence>
<dbReference type="GO" id="GO:0016020">
    <property type="term" value="C:membrane"/>
    <property type="evidence" value="ECO:0007669"/>
    <property type="project" value="InterPro"/>
</dbReference>